<keyword evidence="4" id="KW-0949">S-adenosyl-L-methionine</keyword>
<dbReference type="OrthoDB" id="9782855at2"/>
<sequence length="437" mass="47583">MTISSCGTQPATVAPSAERWAHLTAVPGGLRAGAGRLVVEALFRRAVQRLALRVELPDGTIFGGGADDPFAPLMVLHDPRAFATRIGTTGLIGFGESYMMGEWSAPDPAAVLTVLAADLRQLVPAPLQGLRSLVLPGQPARTRATTAGARSNAAHHYDLSNDFFALFLDETMTYSSALFDQLTPAPVWADLATAQRAKIDRLLDAAEVGAGTSVLEIGTGWGELAIRAAQRGATVHSITLSARQQRLALARVAEAGLTDQVTIELRDYREVDGRYDAVVSVEMIEAVGYEYLPSYLTVLERALATGGRVALQVITMPHDRMRAGRVTHTWVQKYIFPGGFLPSEELLADLVSRHTDLELVDRAAMGQHYAHTLRLWQDRFTAAADQVGALGFDEVFQRMWRLYLAYSEAGFRSGYLDTLQLVLRHRGAAELDTEVTR</sequence>
<dbReference type="InterPro" id="IPR029063">
    <property type="entry name" value="SAM-dependent_MTases_sf"/>
</dbReference>
<comment type="similarity">
    <text evidence="1">Belongs to the CFA/CMAS family.</text>
</comment>
<accession>A0A1J0VTS0</accession>
<keyword evidence="7" id="KW-1185">Reference proteome</keyword>
<dbReference type="InterPro" id="IPR050723">
    <property type="entry name" value="CFA/CMAS"/>
</dbReference>
<dbReference type="AlphaFoldDB" id="A0A1J0VTS0"/>
<dbReference type="PIRSF" id="PIRSF003085">
    <property type="entry name" value="CMAS"/>
    <property type="match status" value="1"/>
</dbReference>
<evidence type="ECO:0000313" key="7">
    <source>
        <dbReference type="Proteomes" id="UP000183810"/>
    </source>
</evidence>
<evidence type="ECO:0000256" key="4">
    <source>
        <dbReference type="ARBA" id="ARBA00022691"/>
    </source>
</evidence>
<evidence type="ECO:0000256" key="2">
    <source>
        <dbReference type="ARBA" id="ARBA00022603"/>
    </source>
</evidence>
<dbReference type="GO" id="GO:0008610">
    <property type="term" value="P:lipid biosynthetic process"/>
    <property type="evidence" value="ECO:0007669"/>
    <property type="project" value="InterPro"/>
</dbReference>
<dbReference type="Pfam" id="PF02353">
    <property type="entry name" value="CMAS"/>
    <property type="match status" value="1"/>
</dbReference>
<proteinExistence type="inferred from homology"/>
<evidence type="ECO:0000256" key="1">
    <source>
        <dbReference type="ARBA" id="ARBA00010815"/>
    </source>
</evidence>
<keyword evidence="3 6" id="KW-0808">Transferase</keyword>
<dbReference type="InterPro" id="IPR003333">
    <property type="entry name" value="CMAS"/>
</dbReference>
<dbReference type="Gene3D" id="3.40.50.150">
    <property type="entry name" value="Vaccinia Virus protein VP39"/>
    <property type="match status" value="1"/>
</dbReference>
<dbReference type="EMBL" id="CP018082">
    <property type="protein sequence ID" value="APE35428.1"/>
    <property type="molecule type" value="Genomic_DNA"/>
</dbReference>
<evidence type="ECO:0000313" key="6">
    <source>
        <dbReference type="EMBL" id="APE35428.1"/>
    </source>
</evidence>
<keyword evidence="2 6" id="KW-0489">Methyltransferase</keyword>
<dbReference type="GO" id="GO:0008168">
    <property type="term" value="F:methyltransferase activity"/>
    <property type="evidence" value="ECO:0007669"/>
    <property type="project" value="UniProtKB-KW"/>
</dbReference>
<dbReference type="PANTHER" id="PTHR43667:SF2">
    <property type="entry name" value="FATTY ACID C-METHYL TRANSFERASE"/>
    <property type="match status" value="1"/>
</dbReference>
<keyword evidence="5" id="KW-0443">Lipid metabolism</keyword>
<dbReference type="CDD" id="cd02440">
    <property type="entry name" value="AdoMet_MTases"/>
    <property type="match status" value="1"/>
</dbReference>
<name>A0A1J0VTS0_9NOCA</name>
<dbReference type="PANTHER" id="PTHR43667">
    <property type="entry name" value="CYCLOPROPANE-FATTY-ACYL-PHOSPHOLIPID SYNTHASE"/>
    <property type="match status" value="1"/>
</dbReference>
<dbReference type="SUPFAM" id="SSF53335">
    <property type="entry name" value="S-adenosyl-L-methionine-dependent methyltransferases"/>
    <property type="match status" value="1"/>
</dbReference>
<evidence type="ECO:0000256" key="3">
    <source>
        <dbReference type="ARBA" id="ARBA00022679"/>
    </source>
</evidence>
<dbReference type="KEGG" id="nsl:BOX37_17385"/>
<dbReference type="GO" id="GO:0032259">
    <property type="term" value="P:methylation"/>
    <property type="evidence" value="ECO:0007669"/>
    <property type="project" value="UniProtKB-KW"/>
</dbReference>
<reference evidence="6" key="1">
    <citation type="submission" date="2016-11" db="EMBL/GenBank/DDBJ databases">
        <authorList>
            <person name="Jaros S."/>
            <person name="Januszkiewicz K."/>
            <person name="Wedrychowicz H."/>
        </authorList>
    </citation>
    <scope>NUCLEOTIDE SEQUENCE [LARGE SCALE GENOMIC DNA]</scope>
    <source>
        <strain evidence="6">Y48</strain>
    </source>
</reference>
<evidence type="ECO:0000256" key="5">
    <source>
        <dbReference type="ARBA" id="ARBA00023098"/>
    </source>
</evidence>
<dbReference type="Proteomes" id="UP000183810">
    <property type="component" value="Chromosome"/>
</dbReference>
<protein>
    <submittedName>
        <fullName evidence="6">SAM-dependent methyltransferase</fullName>
    </submittedName>
</protein>
<organism evidence="6 7">
    <name type="scientific">Nocardia mangyaensis</name>
    <dbReference type="NCBI Taxonomy" id="2213200"/>
    <lineage>
        <taxon>Bacteria</taxon>
        <taxon>Bacillati</taxon>
        <taxon>Actinomycetota</taxon>
        <taxon>Actinomycetes</taxon>
        <taxon>Mycobacteriales</taxon>
        <taxon>Nocardiaceae</taxon>
        <taxon>Nocardia</taxon>
    </lineage>
</organism>
<gene>
    <name evidence="6" type="ORF">BOX37_17385</name>
</gene>
<dbReference type="RefSeq" id="WP_071928617.1">
    <property type="nucleotide sequence ID" value="NZ_CP018082.1"/>
</dbReference>